<evidence type="ECO:0000313" key="1">
    <source>
        <dbReference type="EMBL" id="MER2251219.1"/>
    </source>
</evidence>
<accession>A0ABV1QPE4</accession>
<gene>
    <name evidence="1" type="ORF">ABS772_14970</name>
</gene>
<dbReference type="EMBL" id="JBELQE010000084">
    <property type="protein sequence ID" value="MER2251219.1"/>
    <property type="molecule type" value="Genomic_DNA"/>
</dbReference>
<keyword evidence="2" id="KW-1185">Reference proteome</keyword>
<evidence type="ECO:0000313" key="2">
    <source>
        <dbReference type="Proteomes" id="UP001480955"/>
    </source>
</evidence>
<name>A0ABV1QPE4_9HYPH</name>
<comment type="caution">
    <text evidence="1">The sequence shown here is derived from an EMBL/GenBank/DDBJ whole genome shotgun (WGS) entry which is preliminary data.</text>
</comment>
<proteinExistence type="predicted"/>
<sequence>MYTIGCLGPGGPVTTLHKTASEAMLELYDLRRTTATELRVTDAAGQVLSEVQLIVLTLVERLTLVPELNTDNCDKS</sequence>
<reference evidence="1 2" key="1">
    <citation type="submission" date="2024-06" db="EMBL/GenBank/DDBJ databases">
        <authorList>
            <person name="Campbell A.G."/>
        </authorList>
    </citation>
    <scope>NUCLEOTIDE SEQUENCE [LARGE SCALE GENOMIC DNA]</scope>
    <source>
        <strain evidence="1 2">EM12</strain>
    </source>
</reference>
<dbReference type="Proteomes" id="UP001480955">
    <property type="component" value="Unassembled WGS sequence"/>
</dbReference>
<dbReference type="RefSeq" id="WP_350395651.1">
    <property type="nucleotide sequence ID" value="NZ_JBELQE010000084.1"/>
</dbReference>
<protein>
    <submittedName>
        <fullName evidence="1">Uncharacterized protein</fullName>
    </submittedName>
</protein>
<organism evidence="1 2">
    <name type="scientific">Methylorubrum podarium</name>
    <dbReference type="NCBI Taxonomy" id="200476"/>
    <lineage>
        <taxon>Bacteria</taxon>
        <taxon>Pseudomonadati</taxon>
        <taxon>Pseudomonadota</taxon>
        <taxon>Alphaproteobacteria</taxon>
        <taxon>Hyphomicrobiales</taxon>
        <taxon>Methylobacteriaceae</taxon>
        <taxon>Methylorubrum</taxon>
    </lineage>
</organism>